<sequence>MGFTGNEASVVKCNKCTVRAQKSREDEEQGGAAKEQEGKAEGCGEEWERIGEQSGGGAERAWPRRRQMGRRCGGGRARPVAPGWAIAAARASEADGPVGG</sequence>
<keyword evidence="3" id="KW-1185">Reference proteome</keyword>
<reference evidence="2 3" key="1">
    <citation type="submission" date="2024-03" db="EMBL/GenBank/DDBJ databases">
        <title>The genome assembly and annotation of the cricket Gryllus longicercus Weissman &amp; Gray.</title>
        <authorList>
            <person name="Szrajer S."/>
            <person name="Gray D."/>
            <person name="Ylla G."/>
        </authorList>
    </citation>
    <scope>NUCLEOTIDE SEQUENCE [LARGE SCALE GENOMIC DNA]</scope>
    <source>
        <strain evidence="2">DAG 2021-001</strain>
        <tissue evidence="2">Whole body minus gut</tissue>
    </source>
</reference>
<protein>
    <submittedName>
        <fullName evidence="2">Uncharacterized protein</fullName>
    </submittedName>
</protein>
<evidence type="ECO:0000313" key="3">
    <source>
        <dbReference type="Proteomes" id="UP001378592"/>
    </source>
</evidence>
<evidence type="ECO:0000313" key="2">
    <source>
        <dbReference type="EMBL" id="KAK7788518.1"/>
    </source>
</evidence>
<feature type="region of interest" description="Disordered" evidence="1">
    <location>
        <begin position="19"/>
        <end position="79"/>
    </location>
</feature>
<dbReference type="AlphaFoldDB" id="A0AAN9V298"/>
<dbReference type="EMBL" id="JAZDUA010001050">
    <property type="protein sequence ID" value="KAK7788518.1"/>
    <property type="molecule type" value="Genomic_DNA"/>
</dbReference>
<gene>
    <name evidence="2" type="ORF">R5R35_014233</name>
</gene>
<evidence type="ECO:0000256" key="1">
    <source>
        <dbReference type="SAM" id="MobiDB-lite"/>
    </source>
</evidence>
<comment type="caution">
    <text evidence="2">The sequence shown here is derived from an EMBL/GenBank/DDBJ whole genome shotgun (WGS) entry which is preliminary data.</text>
</comment>
<feature type="compositionally biased region" description="Basic and acidic residues" evidence="1">
    <location>
        <begin position="34"/>
        <end position="51"/>
    </location>
</feature>
<accession>A0AAN9V298</accession>
<organism evidence="2 3">
    <name type="scientific">Gryllus longicercus</name>
    <dbReference type="NCBI Taxonomy" id="2509291"/>
    <lineage>
        <taxon>Eukaryota</taxon>
        <taxon>Metazoa</taxon>
        <taxon>Ecdysozoa</taxon>
        <taxon>Arthropoda</taxon>
        <taxon>Hexapoda</taxon>
        <taxon>Insecta</taxon>
        <taxon>Pterygota</taxon>
        <taxon>Neoptera</taxon>
        <taxon>Polyneoptera</taxon>
        <taxon>Orthoptera</taxon>
        <taxon>Ensifera</taxon>
        <taxon>Gryllidea</taxon>
        <taxon>Grylloidea</taxon>
        <taxon>Gryllidae</taxon>
        <taxon>Gryllinae</taxon>
        <taxon>Gryllus</taxon>
    </lineage>
</organism>
<dbReference type="Proteomes" id="UP001378592">
    <property type="component" value="Unassembled WGS sequence"/>
</dbReference>
<proteinExistence type="predicted"/>
<name>A0AAN9V298_9ORTH</name>